<evidence type="ECO:0000256" key="7">
    <source>
        <dbReference type="PROSITE-ProRule" id="PRU01373"/>
    </source>
</evidence>
<dbReference type="PROSITE" id="PS52029">
    <property type="entry name" value="LD_TPASE"/>
    <property type="match status" value="1"/>
</dbReference>
<dbReference type="GO" id="GO:0071555">
    <property type="term" value="P:cell wall organization"/>
    <property type="evidence" value="ECO:0007669"/>
    <property type="project" value="UniProtKB-UniRule"/>
</dbReference>
<organism evidence="10 11">
    <name type="scientific">Halorhodospira halochloris</name>
    <name type="common">Ectothiorhodospira halochloris</name>
    <dbReference type="NCBI Taxonomy" id="1052"/>
    <lineage>
        <taxon>Bacteria</taxon>
        <taxon>Pseudomonadati</taxon>
        <taxon>Pseudomonadota</taxon>
        <taxon>Gammaproteobacteria</taxon>
        <taxon>Chromatiales</taxon>
        <taxon>Ectothiorhodospiraceae</taxon>
        <taxon>Halorhodospira</taxon>
    </lineage>
</organism>
<evidence type="ECO:0000256" key="3">
    <source>
        <dbReference type="ARBA" id="ARBA00022679"/>
    </source>
</evidence>
<sequence>MDNLVCQTKQIAVLLLLVLSLYSPATLALEDGIPFDPETNERWVLVDTSDYVLTVYTGKRPKAQFHNLAIAQNGTAKTRRRGDKTTPLGKFRIDYITNRSRYHLFISIDYPTEEAASLALEDGTISAQEYQTYREQRRKKGKSPQGTSLGGLIGIHGVGGGNVHLHRIANWTDGCVALENDQIEALSKMVEVGTRVYIR</sequence>
<keyword evidence="4 7" id="KW-0133">Cell shape</keyword>
<dbReference type="PANTHER" id="PTHR36699">
    <property type="entry name" value="LD-TRANSPEPTIDASE"/>
    <property type="match status" value="1"/>
</dbReference>
<dbReference type="OrthoDB" id="9809748at2"/>
<dbReference type="Proteomes" id="UP000218890">
    <property type="component" value="Chromosome"/>
</dbReference>
<protein>
    <submittedName>
        <fullName evidence="10">Uncharacterized protein conserved in bacteria</fullName>
    </submittedName>
</protein>
<dbReference type="KEGG" id="hhk:HH1059_08610"/>
<dbReference type="CDD" id="cd16913">
    <property type="entry name" value="YkuD_like"/>
    <property type="match status" value="1"/>
</dbReference>
<feature type="domain" description="L,D-TPase catalytic" evidence="9">
    <location>
        <begin position="42"/>
        <end position="199"/>
    </location>
</feature>
<comment type="pathway">
    <text evidence="1 7">Cell wall biogenesis; peptidoglycan biosynthesis.</text>
</comment>
<dbReference type="PANTHER" id="PTHR36699:SF1">
    <property type="entry name" value="L,D-TRANSPEPTIDASE YAFK-RELATED"/>
    <property type="match status" value="1"/>
</dbReference>
<dbReference type="RefSeq" id="WP_096408694.1">
    <property type="nucleotide sequence ID" value="NZ_AP017372.2"/>
</dbReference>
<feature type="chain" id="PRO_5007071594" evidence="8">
    <location>
        <begin position="29"/>
        <end position="199"/>
    </location>
</feature>
<gene>
    <name evidence="10" type="ORF">HH1059_08610</name>
</gene>
<dbReference type="GO" id="GO:0004180">
    <property type="term" value="F:carboxypeptidase activity"/>
    <property type="evidence" value="ECO:0007669"/>
    <property type="project" value="UniProtKB-ARBA"/>
</dbReference>
<dbReference type="InterPro" id="IPR038063">
    <property type="entry name" value="Transpep_catalytic_dom"/>
</dbReference>
<dbReference type="UniPathway" id="UPA00219"/>
<keyword evidence="3" id="KW-0808">Transferase</keyword>
<evidence type="ECO:0000256" key="1">
    <source>
        <dbReference type="ARBA" id="ARBA00004752"/>
    </source>
</evidence>
<name>A0A0X8X8K3_HALHR</name>
<dbReference type="AlphaFoldDB" id="A0A0X8X8K3"/>
<evidence type="ECO:0000313" key="11">
    <source>
        <dbReference type="Proteomes" id="UP000218890"/>
    </source>
</evidence>
<evidence type="ECO:0000259" key="9">
    <source>
        <dbReference type="PROSITE" id="PS52029"/>
    </source>
</evidence>
<keyword evidence="8" id="KW-0732">Signal</keyword>
<feature type="signal peptide" evidence="8">
    <location>
        <begin position="1"/>
        <end position="28"/>
    </location>
</feature>
<dbReference type="Gene3D" id="2.40.440.10">
    <property type="entry name" value="L,D-transpeptidase catalytic domain-like"/>
    <property type="match status" value="1"/>
</dbReference>
<evidence type="ECO:0000256" key="2">
    <source>
        <dbReference type="ARBA" id="ARBA00005992"/>
    </source>
</evidence>
<evidence type="ECO:0000256" key="4">
    <source>
        <dbReference type="ARBA" id="ARBA00022960"/>
    </source>
</evidence>
<dbReference type="GO" id="GO:0016740">
    <property type="term" value="F:transferase activity"/>
    <property type="evidence" value="ECO:0007669"/>
    <property type="project" value="UniProtKB-KW"/>
</dbReference>
<dbReference type="GO" id="GO:0008360">
    <property type="term" value="P:regulation of cell shape"/>
    <property type="evidence" value="ECO:0007669"/>
    <property type="project" value="UniProtKB-UniRule"/>
</dbReference>
<feature type="active site" description="Proton donor/acceptor" evidence="7">
    <location>
        <position position="156"/>
    </location>
</feature>
<feature type="active site" description="Nucleophile" evidence="7">
    <location>
        <position position="175"/>
    </location>
</feature>
<reference evidence="10" key="1">
    <citation type="submission" date="2016-02" db="EMBL/GenBank/DDBJ databases">
        <title>Halorhodospira halochloris DSM-1059 complete genome, version 2.</title>
        <authorList>
            <person name="Tsukatani Y."/>
        </authorList>
    </citation>
    <scope>NUCLEOTIDE SEQUENCE</scope>
    <source>
        <strain evidence="10">DSM 1059</strain>
    </source>
</reference>
<keyword evidence="11" id="KW-1185">Reference proteome</keyword>
<comment type="similarity">
    <text evidence="2">Belongs to the YkuD family.</text>
</comment>
<accession>A0A0X8X8K3</accession>
<dbReference type="SUPFAM" id="SSF141523">
    <property type="entry name" value="L,D-transpeptidase catalytic domain-like"/>
    <property type="match status" value="1"/>
</dbReference>
<dbReference type="EMBL" id="AP017372">
    <property type="protein sequence ID" value="BAU57555.1"/>
    <property type="molecule type" value="Genomic_DNA"/>
</dbReference>
<keyword evidence="6 7" id="KW-0961">Cell wall biogenesis/degradation</keyword>
<dbReference type="Pfam" id="PF03734">
    <property type="entry name" value="YkuD"/>
    <property type="match status" value="1"/>
</dbReference>
<evidence type="ECO:0000256" key="6">
    <source>
        <dbReference type="ARBA" id="ARBA00023316"/>
    </source>
</evidence>
<evidence type="ECO:0000313" key="10">
    <source>
        <dbReference type="EMBL" id="BAU57555.1"/>
    </source>
</evidence>
<evidence type="ECO:0000256" key="5">
    <source>
        <dbReference type="ARBA" id="ARBA00022984"/>
    </source>
</evidence>
<dbReference type="InterPro" id="IPR005490">
    <property type="entry name" value="LD_TPept_cat_dom"/>
</dbReference>
<proteinExistence type="inferred from homology"/>
<evidence type="ECO:0000256" key="8">
    <source>
        <dbReference type="SAM" id="SignalP"/>
    </source>
</evidence>
<keyword evidence="5 7" id="KW-0573">Peptidoglycan synthesis</keyword>
<dbReference type="GO" id="GO:0009252">
    <property type="term" value="P:peptidoglycan biosynthetic process"/>
    <property type="evidence" value="ECO:0007669"/>
    <property type="project" value="UniProtKB-UniPathway"/>
</dbReference>